<dbReference type="OMA" id="SFYQFRI"/>
<feature type="coiled-coil region" evidence="1">
    <location>
        <begin position="174"/>
        <end position="260"/>
    </location>
</feature>
<keyword evidence="1" id="KW-0175">Coiled coil</keyword>
<reference evidence="2 3" key="1">
    <citation type="journal article" date="2006" name="Nature">
        <title>Global trends of whole-genome duplications revealed by the ciliate Paramecium tetraurelia.</title>
        <authorList>
            <consortium name="Genoscope"/>
            <person name="Aury J.-M."/>
            <person name="Jaillon O."/>
            <person name="Duret L."/>
            <person name="Noel B."/>
            <person name="Jubin C."/>
            <person name="Porcel B.M."/>
            <person name="Segurens B."/>
            <person name="Daubin V."/>
            <person name="Anthouard V."/>
            <person name="Aiach N."/>
            <person name="Arnaiz O."/>
            <person name="Billaut A."/>
            <person name="Beisson J."/>
            <person name="Blanc I."/>
            <person name="Bouhouche K."/>
            <person name="Camara F."/>
            <person name="Duharcourt S."/>
            <person name="Guigo R."/>
            <person name="Gogendeau D."/>
            <person name="Katinka M."/>
            <person name="Keller A.-M."/>
            <person name="Kissmehl R."/>
            <person name="Klotz C."/>
            <person name="Koll F."/>
            <person name="Le Moue A."/>
            <person name="Lepere C."/>
            <person name="Malinsky S."/>
            <person name="Nowacki M."/>
            <person name="Nowak J.K."/>
            <person name="Plattner H."/>
            <person name="Poulain J."/>
            <person name="Ruiz F."/>
            <person name="Serrano V."/>
            <person name="Zagulski M."/>
            <person name="Dessen P."/>
            <person name="Betermier M."/>
            <person name="Weissenbach J."/>
            <person name="Scarpelli C."/>
            <person name="Schachter V."/>
            <person name="Sperling L."/>
            <person name="Meyer E."/>
            <person name="Cohen J."/>
            <person name="Wincker P."/>
        </authorList>
    </citation>
    <scope>NUCLEOTIDE SEQUENCE [LARGE SCALE GENOMIC DNA]</scope>
    <source>
        <strain evidence="2 3">Stock d4-2</strain>
    </source>
</reference>
<evidence type="ECO:0000313" key="2">
    <source>
        <dbReference type="EMBL" id="CAK69278.1"/>
    </source>
</evidence>
<name>A0CER1_PARTE</name>
<dbReference type="Proteomes" id="UP000000600">
    <property type="component" value="Unassembled WGS sequence"/>
</dbReference>
<organism evidence="2 3">
    <name type="scientific">Paramecium tetraurelia</name>
    <dbReference type="NCBI Taxonomy" id="5888"/>
    <lineage>
        <taxon>Eukaryota</taxon>
        <taxon>Sar</taxon>
        <taxon>Alveolata</taxon>
        <taxon>Ciliophora</taxon>
        <taxon>Intramacronucleata</taxon>
        <taxon>Oligohymenophorea</taxon>
        <taxon>Peniculida</taxon>
        <taxon>Parameciidae</taxon>
        <taxon>Paramecium</taxon>
    </lineage>
</organism>
<sequence>MGNSQQRHYDNQLNCLVGINVIIVIKICQIELSNILNKSFTLCILDYKQKCNNQLNSYHNIRFLQIHNFNHFQYMYQNDYQIVLNKLWFQSIFYSSFLFIIKQSEKSMRNRIIITSKIDDLISNLKKTEETQPPPYFRKLSLNPDTSVESQIMSHMKIRLDDDTLQTKFVQDKTRSLANKIKQLQNQKKLKKAQMPQEYVSFINSIQENLIQQQETKINKILKRQQQYEEQNRSFYQFRIRALERQQQQIEQKHTELPKEFKSFYQPIEEASASFNNMDQRIRQQLFNRGKRKFFSFWNNNANTPNNYGNTPSNGPEMIETQSQSFFQKQKKRVSIQNAPTIKINQVG</sequence>
<accession>A0CER1</accession>
<dbReference type="AlphaFoldDB" id="A0CER1"/>
<protein>
    <submittedName>
        <fullName evidence="2">Uncharacterized protein</fullName>
    </submittedName>
</protein>
<evidence type="ECO:0000313" key="3">
    <source>
        <dbReference type="Proteomes" id="UP000000600"/>
    </source>
</evidence>
<keyword evidence="3" id="KW-1185">Reference proteome</keyword>
<dbReference type="OrthoDB" id="307924at2759"/>
<dbReference type="HOGENOM" id="CLU_798005_0_0_1"/>
<dbReference type="GeneID" id="5022460"/>
<proteinExistence type="predicted"/>
<evidence type="ECO:0000256" key="1">
    <source>
        <dbReference type="SAM" id="Coils"/>
    </source>
</evidence>
<dbReference type="InParanoid" id="A0CER1"/>
<dbReference type="EMBL" id="CT868066">
    <property type="protein sequence ID" value="CAK69278.1"/>
    <property type="molecule type" value="Genomic_DNA"/>
</dbReference>
<dbReference type="RefSeq" id="XP_001436675.1">
    <property type="nucleotide sequence ID" value="XM_001436638.1"/>
</dbReference>
<gene>
    <name evidence="2" type="ORF">GSPATT00037717001</name>
</gene>
<dbReference type="KEGG" id="ptm:GSPATT00037717001"/>